<sequence>MALKHLNVAVPDVAQTSVFFETYFGFRSLEVKGDNVIAILEDNDGFTLSISNFTRTETPHYPTDFHVGFVQESPEQVMAIYETMKADGIDVGKEPRTYGGRGTMSFYVTAPGNFLVEVLCIL</sequence>
<keyword evidence="2" id="KW-0560">Oxidoreductase</keyword>
<protein>
    <submittedName>
        <fullName evidence="2">Catechol 2,3-dioxygenase</fullName>
    </submittedName>
</protein>
<keyword evidence="2" id="KW-0223">Dioxygenase</keyword>
<dbReference type="AlphaFoldDB" id="A0A1I1R5U7"/>
<feature type="domain" description="VOC" evidence="1">
    <location>
        <begin position="2"/>
        <end position="121"/>
    </location>
</feature>
<dbReference type="InterPro" id="IPR029068">
    <property type="entry name" value="Glyas_Bleomycin-R_OHBP_Dase"/>
</dbReference>
<dbReference type="PANTHER" id="PTHR36113:SF3">
    <property type="entry name" value="SLL5075 PROTEIN"/>
    <property type="match status" value="1"/>
</dbReference>
<accession>A0A1I1R5U7</accession>
<evidence type="ECO:0000313" key="3">
    <source>
        <dbReference type="Proteomes" id="UP000198598"/>
    </source>
</evidence>
<dbReference type="PROSITE" id="PS51819">
    <property type="entry name" value="VOC"/>
    <property type="match status" value="1"/>
</dbReference>
<proteinExistence type="predicted"/>
<dbReference type="Gene3D" id="3.10.180.10">
    <property type="entry name" value="2,3-Dihydroxybiphenyl 1,2-Dioxygenase, domain 1"/>
    <property type="match status" value="1"/>
</dbReference>
<gene>
    <name evidence="2" type="ORF">SAMN05216167_104125</name>
</gene>
<dbReference type="STRING" id="662367.SAMN05216167_104125"/>
<keyword evidence="3" id="KW-1185">Reference proteome</keyword>
<dbReference type="SUPFAM" id="SSF54593">
    <property type="entry name" value="Glyoxalase/Bleomycin resistance protein/Dihydroxybiphenyl dioxygenase"/>
    <property type="match status" value="1"/>
</dbReference>
<dbReference type="InterPro" id="IPR037523">
    <property type="entry name" value="VOC_core"/>
</dbReference>
<evidence type="ECO:0000313" key="2">
    <source>
        <dbReference type="EMBL" id="SFD25670.1"/>
    </source>
</evidence>
<evidence type="ECO:0000259" key="1">
    <source>
        <dbReference type="PROSITE" id="PS51819"/>
    </source>
</evidence>
<dbReference type="RefSeq" id="WP_093826527.1">
    <property type="nucleotide sequence ID" value="NZ_FOLQ01000004.1"/>
</dbReference>
<dbReference type="OrthoDB" id="1270449at2"/>
<organism evidence="2 3">
    <name type="scientific">Spirosoma endophyticum</name>
    <dbReference type="NCBI Taxonomy" id="662367"/>
    <lineage>
        <taxon>Bacteria</taxon>
        <taxon>Pseudomonadati</taxon>
        <taxon>Bacteroidota</taxon>
        <taxon>Cytophagia</taxon>
        <taxon>Cytophagales</taxon>
        <taxon>Cytophagaceae</taxon>
        <taxon>Spirosoma</taxon>
    </lineage>
</organism>
<dbReference type="CDD" id="cd06587">
    <property type="entry name" value="VOC"/>
    <property type="match status" value="1"/>
</dbReference>
<dbReference type="PANTHER" id="PTHR36113">
    <property type="entry name" value="LYASE, PUTATIVE-RELATED-RELATED"/>
    <property type="match status" value="1"/>
</dbReference>
<dbReference type="Pfam" id="PF00903">
    <property type="entry name" value="Glyoxalase"/>
    <property type="match status" value="1"/>
</dbReference>
<dbReference type="InterPro" id="IPR004360">
    <property type="entry name" value="Glyas_Fos-R_dOase_dom"/>
</dbReference>
<reference evidence="2 3" key="1">
    <citation type="submission" date="2016-10" db="EMBL/GenBank/DDBJ databases">
        <authorList>
            <person name="de Groot N.N."/>
        </authorList>
    </citation>
    <scope>NUCLEOTIDE SEQUENCE [LARGE SCALE GENOMIC DNA]</scope>
    <source>
        <strain evidence="2 3">DSM 26130</strain>
    </source>
</reference>
<dbReference type="EMBL" id="FOLQ01000004">
    <property type="protein sequence ID" value="SFD25670.1"/>
    <property type="molecule type" value="Genomic_DNA"/>
</dbReference>
<dbReference type="Proteomes" id="UP000198598">
    <property type="component" value="Unassembled WGS sequence"/>
</dbReference>
<dbReference type="InterPro" id="IPR051332">
    <property type="entry name" value="Fosfomycin_Res_Enzymes"/>
</dbReference>
<name>A0A1I1R5U7_9BACT</name>
<dbReference type="GO" id="GO:0051213">
    <property type="term" value="F:dioxygenase activity"/>
    <property type="evidence" value="ECO:0007669"/>
    <property type="project" value="UniProtKB-KW"/>
</dbReference>